<evidence type="ECO:0000313" key="1">
    <source>
        <dbReference type="EMBL" id="SFV65255.1"/>
    </source>
</evidence>
<reference evidence="1" key="1">
    <citation type="submission" date="2016-10" db="EMBL/GenBank/DDBJ databases">
        <authorList>
            <person name="de Groot N.N."/>
        </authorList>
    </citation>
    <scope>NUCLEOTIDE SEQUENCE</scope>
</reference>
<name>A0A1W1CHN7_9ZZZZ</name>
<proteinExistence type="predicted"/>
<dbReference type="AlphaFoldDB" id="A0A1W1CHN7"/>
<gene>
    <name evidence="1" type="ORF">MNB_SUP05-5-1067</name>
</gene>
<sequence>MNKEKKLKNALVGYGFSPDLVCSLKGDSSLRNTVYNRERVHNFVDKNIKKLTKIFKCLLLETGVHRLSIGFNNGEIKTFSIFDPLNMEIHTAQNILDKDYLLQNFPKINLKEKDLFIKRLYKNLVKDEVFLTLPIEWQQSLYKRNQQMNELTNINQLSDLLKTLPKLRDIEGYYLRTATISLFNSTIALSFNCDGTQIMAHNAFEDFIKENI</sequence>
<accession>A0A1W1CHN7</accession>
<organism evidence="1">
    <name type="scientific">hydrothermal vent metagenome</name>
    <dbReference type="NCBI Taxonomy" id="652676"/>
    <lineage>
        <taxon>unclassified sequences</taxon>
        <taxon>metagenomes</taxon>
        <taxon>ecological metagenomes</taxon>
    </lineage>
</organism>
<dbReference type="EMBL" id="FPHJ01000047">
    <property type="protein sequence ID" value="SFV65255.1"/>
    <property type="molecule type" value="Genomic_DNA"/>
</dbReference>
<protein>
    <submittedName>
        <fullName evidence="1">Uncharacterized protein</fullName>
    </submittedName>
</protein>